<gene>
    <name evidence="8" type="ORF">CDEB00056_LOCUS3556</name>
</gene>
<proteinExistence type="predicted"/>
<dbReference type="InterPro" id="IPR005123">
    <property type="entry name" value="Oxoglu/Fe-dep_dioxygenase_dom"/>
</dbReference>
<reference evidence="8" key="1">
    <citation type="submission" date="2021-01" db="EMBL/GenBank/DDBJ databases">
        <authorList>
            <person name="Corre E."/>
            <person name="Pelletier E."/>
            <person name="Niang G."/>
            <person name="Scheremetjew M."/>
            <person name="Finn R."/>
            <person name="Kale V."/>
            <person name="Holt S."/>
            <person name="Cochrane G."/>
            <person name="Meng A."/>
            <person name="Brown T."/>
            <person name="Cohen L."/>
        </authorList>
    </citation>
    <scope>NUCLEOTIDE SEQUENCE</scope>
    <source>
        <strain evidence="8">MM31A-1</strain>
    </source>
</reference>
<dbReference type="PANTHER" id="PTHR10869:SF226">
    <property type="entry name" value="PROLYL 4-HYDROXYLASE ALPHA SUBUNIT DOMAIN-CONTAINING PROTEIN"/>
    <property type="match status" value="1"/>
</dbReference>
<dbReference type="GO" id="GO:0005506">
    <property type="term" value="F:iron ion binding"/>
    <property type="evidence" value="ECO:0007669"/>
    <property type="project" value="InterPro"/>
</dbReference>
<evidence type="ECO:0000313" key="8">
    <source>
        <dbReference type="EMBL" id="CAE0458715.1"/>
    </source>
</evidence>
<dbReference type="AlphaFoldDB" id="A0A7S3V5V0"/>
<evidence type="ECO:0000259" key="7">
    <source>
        <dbReference type="PROSITE" id="PS51471"/>
    </source>
</evidence>
<dbReference type="Pfam" id="PF13640">
    <property type="entry name" value="2OG-FeII_Oxy_3"/>
    <property type="match status" value="1"/>
</dbReference>
<keyword evidence="5" id="KW-0408">Iron</keyword>
<evidence type="ECO:0000256" key="6">
    <source>
        <dbReference type="SAM" id="SignalP"/>
    </source>
</evidence>
<keyword evidence="2" id="KW-0479">Metal-binding</keyword>
<dbReference type="SMART" id="SM00702">
    <property type="entry name" value="P4Hc"/>
    <property type="match status" value="1"/>
</dbReference>
<protein>
    <recommendedName>
        <fullName evidence="7">Fe2OG dioxygenase domain-containing protein</fullName>
    </recommendedName>
</protein>
<name>A0A7S3V5V0_9STRA</name>
<dbReference type="EMBL" id="HBIO01005094">
    <property type="protein sequence ID" value="CAE0458715.1"/>
    <property type="molecule type" value="Transcribed_RNA"/>
</dbReference>
<evidence type="ECO:0000256" key="4">
    <source>
        <dbReference type="ARBA" id="ARBA00023002"/>
    </source>
</evidence>
<sequence>MKTFVISVVATVLSAAWVSLGSAIDRNISIFNNSGAKIEIYWIHPQTKQTLLQSDPFIYNGATFNLNSFVGHSFEAREMAGKSGKCGGKNKVCRVTYFAVNDNEDQAVYIDDKFKLKHQDNKSIARESASELINDCETDVLKDIHENDDLTTVDAIAQLKTCIETGVALEMERANEEISFQKNIRHGMAEHYENYTCADYGMGTSEPDKEVPWIDEKDLDEETMVHEVLVMLDRPSSKVHIVKNFITQEECDAMEKEAEPRLHKATVADGKGGSELSPNRKAQQAGIRIPWHKESNVPPHPLTTISRRVYDYTNHVLGMGIDEHGQEDLMSIQYFGRGLNDTEPDRYTPHCDGDCDGKDFKPGNRMATMVMYCEVPEQGGATNFRNAGVHVVPEVGTATFFAYIDPSNLKMDNGLTEHSGCPVIEGEKKIVTQWVRYGVDRANPWDSFNTLGIKISSEED</sequence>
<organism evidence="8">
    <name type="scientific">Chaetoceros debilis</name>
    <dbReference type="NCBI Taxonomy" id="122233"/>
    <lineage>
        <taxon>Eukaryota</taxon>
        <taxon>Sar</taxon>
        <taxon>Stramenopiles</taxon>
        <taxon>Ochrophyta</taxon>
        <taxon>Bacillariophyta</taxon>
        <taxon>Coscinodiscophyceae</taxon>
        <taxon>Chaetocerotophycidae</taxon>
        <taxon>Chaetocerotales</taxon>
        <taxon>Chaetocerotaceae</taxon>
        <taxon>Chaetoceros</taxon>
    </lineage>
</organism>
<comment type="cofactor">
    <cofactor evidence="1">
        <name>L-ascorbate</name>
        <dbReference type="ChEBI" id="CHEBI:38290"/>
    </cofactor>
</comment>
<dbReference type="GO" id="GO:0005783">
    <property type="term" value="C:endoplasmic reticulum"/>
    <property type="evidence" value="ECO:0007669"/>
    <property type="project" value="TreeGrafter"/>
</dbReference>
<feature type="signal peptide" evidence="6">
    <location>
        <begin position="1"/>
        <end position="23"/>
    </location>
</feature>
<dbReference type="PANTHER" id="PTHR10869">
    <property type="entry name" value="PROLYL 4-HYDROXYLASE ALPHA SUBUNIT"/>
    <property type="match status" value="1"/>
</dbReference>
<dbReference type="InterPro" id="IPR044862">
    <property type="entry name" value="Pro_4_hyd_alph_FE2OG_OXY"/>
</dbReference>
<keyword evidence="6" id="KW-0732">Signal</keyword>
<dbReference type="InterPro" id="IPR006620">
    <property type="entry name" value="Pro_4_hyd_alph"/>
</dbReference>
<dbReference type="GO" id="GO:0004656">
    <property type="term" value="F:procollagen-proline 4-dioxygenase activity"/>
    <property type="evidence" value="ECO:0007669"/>
    <property type="project" value="TreeGrafter"/>
</dbReference>
<dbReference type="FunFam" id="2.60.120.620:FF:000075">
    <property type="entry name" value="Predicted protein"/>
    <property type="match status" value="1"/>
</dbReference>
<keyword evidence="4" id="KW-0560">Oxidoreductase</keyword>
<accession>A0A7S3V5V0</accession>
<dbReference type="InterPro" id="IPR045054">
    <property type="entry name" value="P4HA-like"/>
</dbReference>
<dbReference type="Gene3D" id="2.60.40.780">
    <property type="entry name" value="von Hippel-Lindau disease tumour suppressor, beta domain"/>
    <property type="match status" value="1"/>
</dbReference>
<evidence type="ECO:0000256" key="3">
    <source>
        <dbReference type="ARBA" id="ARBA00022964"/>
    </source>
</evidence>
<dbReference type="PROSITE" id="PS51471">
    <property type="entry name" value="FE2OG_OXY"/>
    <property type="match status" value="1"/>
</dbReference>
<dbReference type="Gene3D" id="2.60.120.620">
    <property type="entry name" value="q2cbj1_9rhob like domain"/>
    <property type="match status" value="1"/>
</dbReference>
<evidence type="ECO:0000256" key="5">
    <source>
        <dbReference type="ARBA" id="ARBA00023004"/>
    </source>
</evidence>
<dbReference type="InterPro" id="IPR037140">
    <property type="entry name" value="VHL_beta_dom_sf"/>
</dbReference>
<feature type="chain" id="PRO_5031460859" description="Fe2OG dioxygenase domain-containing protein" evidence="6">
    <location>
        <begin position="24"/>
        <end position="460"/>
    </location>
</feature>
<evidence type="ECO:0000256" key="2">
    <source>
        <dbReference type="ARBA" id="ARBA00022723"/>
    </source>
</evidence>
<feature type="domain" description="Fe2OG dioxygenase" evidence="7">
    <location>
        <begin position="326"/>
        <end position="437"/>
    </location>
</feature>
<evidence type="ECO:0000256" key="1">
    <source>
        <dbReference type="ARBA" id="ARBA00001961"/>
    </source>
</evidence>
<dbReference type="GO" id="GO:0031418">
    <property type="term" value="F:L-ascorbic acid binding"/>
    <property type="evidence" value="ECO:0007669"/>
    <property type="project" value="InterPro"/>
</dbReference>
<keyword evidence="3" id="KW-0223">Dioxygenase</keyword>